<evidence type="ECO:0000259" key="11">
    <source>
        <dbReference type="SMART" id="SM00934"/>
    </source>
</evidence>
<protein>
    <recommendedName>
        <fullName evidence="4">Orotidine 5'-phosphate decarboxylase</fullName>
        <ecNumber evidence="3">4.1.1.23</ecNumber>
    </recommendedName>
    <alternativeName>
        <fullName evidence="8">OMP decarboxylase</fullName>
    </alternativeName>
</protein>
<dbReference type="Proteomes" id="UP000534783">
    <property type="component" value="Unassembled WGS sequence"/>
</dbReference>
<gene>
    <name evidence="12" type="primary">pyrF</name>
    <name evidence="12" type="ORF">MNODULE_02100</name>
</gene>
<evidence type="ECO:0000256" key="4">
    <source>
        <dbReference type="ARBA" id="ARBA00021923"/>
    </source>
</evidence>
<dbReference type="NCBIfam" id="TIGR01740">
    <property type="entry name" value="pyrF"/>
    <property type="match status" value="1"/>
</dbReference>
<feature type="domain" description="Orotidine 5'-phosphate decarboxylase" evidence="11">
    <location>
        <begin position="11"/>
        <end position="236"/>
    </location>
</feature>
<dbReference type="InterPro" id="IPR011060">
    <property type="entry name" value="RibuloseP-bd_barrel"/>
</dbReference>
<dbReference type="RefSeq" id="WP_168057839.1">
    <property type="nucleotide sequence ID" value="NZ_VTOW01000001.1"/>
</dbReference>
<keyword evidence="13" id="KW-1185">Reference proteome</keyword>
<evidence type="ECO:0000313" key="12">
    <source>
        <dbReference type="EMBL" id="NKE69543.1"/>
    </source>
</evidence>
<evidence type="ECO:0000256" key="1">
    <source>
        <dbReference type="ARBA" id="ARBA00002356"/>
    </source>
</evidence>
<dbReference type="SMART" id="SM00934">
    <property type="entry name" value="OMPdecase"/>
    <property type="match status" value="1"/>
</dbReference>
<feature type="binding site" evidence="10">
    <location>
        <position position="220"/>
    </location>
    <ligand>
        <name>substrate</name>
    </ligand>
</feature>
<keyword evidence="6" id="KW-0665">Pyrimidine biosynthesis</keyword>
<dbReference type="GO" id="GO:0005829">
    <property type="term" value="C:cytosol"/>
    <property type="evidence" value="ECO:0007669"/>
    <property type="project" value="TreeGrafter"/>
</dbReference>
<comment type="function">
    <text evidence="1">Catalyzes the decarboxylation of orotidine 5'-monophosphate (OMP) to uridine 5'-monophosphate (UMP).</text>
</comment>
<evidence type="ECO:0000256" key="5">
    <source>
        <dbReference type="ARBA" id="ARBA00022793"/>
    </source>
</evidence>
<feature type="active site" description="For OMPdecase activity" evidence="9">
    <location>
        <position position="69"/>
    </location>
</feature>
<reference evidence="12 13" key="1">
    <citation type="journal article" date="2020" name="Nature">
        <title>Bacterial chemolithoautotrophy via manganese oxidation.</title>
        <authorList>
            <person name="Yu H."/>
            <person name="Leadbetter J.R."/>
        </authorList>
    </citation>
    <scope>NUCLEOTIDE SEQUENCE [LARGE SCALE GENOMIC DNA]</scope>
    <source>
        <strain evidence="12 13">Mn-1</strain>
    </source>
</reference>
<evidence type="ECO:0000256" key="6">
    <source>
        <dbReference type="ARBA" id="ARBA00022975"/>
    </source>
</evidence>
<feature type="binding site" evidence="10">
    <location>
        <position position="133"/>
    </location>
    <ligand>
        <name>substrate</name>
    </ligand>
</feature>
<evidence type="ECO:0000256" key="10">
    <source>
        <dbReference type="PIRSR" id="PIRSR614732-2"/>
    </source>
</evidence>
<evidence type="ECO:0000313" key="13">
    <source>
        <dbReference type="Proteomes" id="UP000534783"/>
    </source>
</evidence>
<dbReference type="UniPathway" id="UPA00070">
    <property type="reaction ID" value="UER00120"/>
</dbReference>
<feature type="active site" description="For OMPdecase activity" evidence="9">
    <location>
        <position position="79"/>
    </location>
</feature>
<dbReference type="Gene3D" id="3.20.20.70">
    <property type="entry name" value="Aldolase class I"/>
    <property type="match status" value="1"/>
</dbReference>
<dbReference type="InterPro" id="IPR014732">
    <property type="entry name" value="OMPdecase"/>
</dbReference>
<dbReference type="Pfam" id="PF00215">
    <property type="entry name" value="OMPdecase"/>
    <property type="match status" value="1"/>
</dbReference>
<proteinExistence type="predicted"/>
<feature type="binding site" evidence="10">
    <location>
        <position position="221"/>
    </location>
    <ligand>
        <name>substrate</name>
    </ligand>
</feature>
<dbReference type="SUPFAM" id="SSF51366">
    <property type="entry name" value="Ribulose-phoshate binding barrel"/>
    <property type="match status" value="1"/>
</dbReference>
<evidence type="ECO:0000256" key="9">
    <source>
        <dbReference type="PIRSR" id="PIRSR614732-1"/>
    </source>
</evidence>
<dbReference type="EC" id="4.1.1.23" evidence="3"/>
<feature type="binding site" evidence="10">
    <location>
        <position position="39"/>
    </location>
    <ligand>
        <name>substrate</name>
    </ligand>
</feature>
<dbReference type="InterPro" id="IPR013785">
    <property type="entry name" value="Aldolase_TIM"/>
</dbReference>
<evidence type="ECO:0000256" key="3">
    <source>
        <dbReference type="ARBA" id="ARBA00012321"/>
    </source>
</evidence>
<dbReference type="AlphaFoldDB" id="A0A7X6DMB4"/>
<evidence type="ECO:0000256" key="2">
    <source>
        <dbReference type="ARBA" id="ARBA00004861"/>
    </source>
</evidence>
<name>A0A7X6DMB4_9BACT</name>
<comment type="pathway">
    <text evidence="2">Pyrimidine metabolism; UMP biosynthesis via de novo pathway; UMP from orotate: step 2/2.</text>
</comment>
<dbReference type="CDD" id="cd04725">
    <property type="entry name" value="OMP_decarboxylase_like"/>
    <property type="match status" value="1"/>
</dbReference>
<organism evidence="12 13">
    <name type="scientific">Candidatus Manganitrophus noduliformans</name>
    <dbReference type="NCBI Taxonomy" id="2606439"/>
    <lineage>
        <taxon>Bacteria</taxon>
        <taxon>Pseudomonadati</taxon>
        <taxon>Nitrospirota</taxon>
        <taxon>Nitrospiria</taxon>
        <taxon>Candidatus Troglogloeales</taxon>
        <taxon>Candidatus Manganitrophaceae</taxon>
        <taxon>Candidatus Manganitrophus</taxon>
    </lineage>
</organism>
<dbReference type="NCBIfam" id="NF001273">
    <property type="entry name" value="PRK00230.1"/>
    <property type="match status" value="1"/>
</dbReference>
<dbReference type="GO" id="GO:0006207">
    <property type="term" value="P:'de novo' pyrimidine nucleobase biosynthetic process"/>
    <property type="evidence" value="ECO:0007669"/>
    <property type="project" value="InterPro"/>
</dbReference>
<comment type="caution">
    <text evidence="12">The sequence shown here is derived from an EMBL/GenBank/DDBJ whole genome shotgun (WGS) entry which is preliminary data.</text>
</comment>
<feature type="binding site" evidence="10">
    <location>
        <position position="200"/>
    </location>
    <ligand>
        <name>substrate</name>
    </ligand>
</feature>
<evidence type="ECO:0000256" key="7">
    <source>
        <dbReference type="ARBA" id="ARBA00023239"/>
    </source>
</evidence>
<dbReference type="GO" id="GO:0004590">
    <property type="term" value="F:orotidine-5'-phosphate decarboxylase activity"/>
    <property type="evidence" value="ECO:0007669"/>
    <property type="project" value="UniProtKB-EC"/>
</dbReference>
<dbReference type="EMBL" id="VTOW01000001">
    <property type="protein sequence ID" value="NKE69543.1"/>
    <property type="molecule type" value="Genomic_DNA"/>
</dbReference>
<feature type="binding site" evidence="10">
    <location>
        <position position="189"/>
    </location>
    <ligand>
        <name>substrate</name>
    </ligand>
</feature>
<dbReference type="GO" id="GO:0044205">
    <property type="term" value="P:'de novo' UMP biosynthetic process"/>
    <property type="evidence" value="ECO:0007669"/>
    <property type="project" value="UniProtKB-UniPathway"/>
</dbReference>
<dbReference type="PANTHER" id="PTHR32119">
    <property type="entry name" value="OROTIDINE 5'-PHOSPHATE DECARBOXYLASE"/>
    <property type="match status" value="1"/>
</dbReference>
<evidence type="ECO:0000256" key="8">
    <source>
        <dbReference type="ARBA" id="ARBA00033428"/>
    </source>
</evidence>
<feature type="active site" description="For OMPdecase activity" evidence="9">
    <location>
        <position position="71"/>
    </location>
</feature>
<keyword evidence="7 12" id="KW-0456">Lyase</keyword>
<dbReference type="InterPro" id="IPR001754">
    <property type="entry name" value="OMPdeCOase_dom"/>
</dbReference>
<sequence length="253" mass="27464">MKESTLLPHQRIIFALDYPSFEEARPFIEALKDKVGLFKIGWTLLLSEGLNVLAKIEGIEGVSAKFFLDIKYSSRSVEDIPQQVGGMASVITSKTRGVEFITVHTYEGEALVGEAVKKFKTKGTKILGVTVLTSVNQENSKITPLQRVLELAQIAKTAGCDGVVCSGHEAGAVKEKLGRDFIVVTPGIRPVWAEIKKDDQKRIMTPGNAIRNGADYIVVGRPISAAKDPAEAASRAEKIAEEIAAARREMTAL</sequence>
<keyword evidence="5" id="KW-0210">Decarboxylase</keyword>
<feature type="binding site" evidence="10">
    <location>
        <position position="17"/>
    </location>
    <ligand>
        <name>substrate</name>
    </ligand>
</feature>
<accession>A0A7X6DMB4</accession>
<dbReference type="PANTHER" id="PTHR32119:SF2">
    <property type="entry name" value="OROTIDINE 5'-PHOSPHATE DECARBOXYLASE"/>
    <property type="match status" value="1"/>
</dbReference>